<evidence type="ECO:0000259" key="5">
    <source>
        <dbReference type="PROSITE" id="PS50102"/>
    </source>
</evidence>
<feature type="compositionally biased region" description="Basic and acidic residues" evidence="4">
    <location>
        <begin position="127"/>
        <end position="139"/>
    </location>
</feature>
<proteinExistence type="predicted"/>
<evidence type="ECO:0000256" key="3">
    <source>
        <dbReference type="PROSITE-ProRule" id="PRU00176"/>
    </source>
</evidence>
<keyword evidence="1" id="KW-0677">Repeat</keyword>
<dbReference type="SMART" id="SM00360">
    <property type="entry name" value="RRM"/>
    <property type="match status" value="1"/>
</dbReference>
<dbReference type="Proteomes" id="UP000030748">
    <property type="component" value="Unassembled WGS sequence"/>
</dbReference>
<evidence type="ECO:0000313" key="7">
    <source>
        <dbReference type="Proteomes" id="UP000030748"/>
    </source>
</evidence>
<feature type="compositionally biased region" description="Low complexity" evidence="4">
    <location>
        <begin position="319"/>
        <end position="333"/>
    </location>
</feature>
<feature type="region of interest" description="Disordered" evidence="4">
    <location>
        <begin position="260"/>
        <end position="339"/>
    </location>
</feature>
<evidence type="ECO:0000313" key="6">
    <source>
        <dbReference type="EMBL" id="EYU33049.1"/>
    </source>
</evidence>
<evidence type="ECO:0000256" key="4">
    <source>
        <dbReference type="SAM" id="MobiDB-lite"/>
    </source>
</evidence>
<feature type="region of interest" description="Disordered" evidence="4">
    <location>
        <begin position="124"/>
        <end position="247"/>
    </location>
</feature>
<organism evidence="6 7">
    <name type="scientific">Erythranthe guttata</name>
    <name type="common">Yellow monkey flower</name>
    <name type="synonym">Mimulus guttatus</name>
    <dbReference type="NCBI Taxonomy" id="4155"/>
    <lineage>
        <taxon>Eukaryota</taxon>
        <taxon>Viridiplantae</taxon>
        <taxon>Streptophyta</taxon>
        <taxon>Embryophyta</taxon>
        <taxon>Tracheophyta</taxon>
        <taxon>Spermatophyta</taxon>
        <taxon>Magnoliopsida</taxon>
        <taxon>eudicotyledons</taxon>
        <taxon>Gunneridae</taxon>
        <taxon>Pentapetalae</taxon>
        <taxon>asterids</taxon>
        <taxon>lamiids</taxon>
        <taxon>Lamiales</taxon>
        <taxon>Phrymaceae</taxon>
        <taxon>Erythranthe</taxon>
    </lineage>
</organism>
<keyword evidence="7" id="KW-1185">Reference proteome</keyword>
<dbReference type="GO" id="GO:0003723">
    <property type="term" value="F:RNA binding"/>
    <property type="evidence" value="ECO:0007669"/>
    <property type="project" value="UniProtKB-UniRule"/>
</dbReference>
<feature type="domain" description="RRM" evidence="5">
    <location>
        <begin position="49"/>
        <end position="129"/>
    </location>
</feature>
<feature type="compositionally biased region" description="Polar residues" evidence="4">
    <location>
        <begin position="208"/>
        <end position="226"/>
    </location>
</feature>
<feature type="non-terminal residue" evidence="6">
    <location>
        <position position="385"/>
    </location>
</feature>
<accession>A0A022QZI3</accession>
<gene>
    <name evidence="6" type="ORF">MIMGU_mgv1a0235691mg</name>
</gene>
<dbReference type="PROSITE" id="PS50102">
    <property type="entry name" value="RRM"/>
    <property type="match status" value="1"/>
</dbReference>
<dbReference type="Gene3D" id="3.30.70.330">
    <property type="match status" value="2"/>
</dbReference>
<protein>
    <recommendedName>
        <fullName evidence="5">RRM domain-containing protein</fullName>
    </recommendedName>
</protein>
<reference evidence="6 7" key="1">
    <citation type="journal article" date="2013" name="Proc. Natl. Acad. Sci. U.S.A.">
        <title>Fine-scale variation in meiotic recombination in Mimulus inferred from population shotgun sequencing.</title>
        <authorList>
            <person name="Hellsten U."/>
            <person name="Wright K.M."/>
            <person name="Jenkins J."/>
            <person name="Shu S."/>
            <person name="Yuan Y."/>
            <person name="Wessler S.R."/>
            <person name="Schmutz J."/>
            <person name="Willis J.H."/>
            <person name="Rokhsar D.S."/>
        </authorList>
    </citation>
    <scope>NUCLEOTIDE SEQUENCE [LARGE SCALE GENOMIC DNA]</scope>
    <source>
        <strain evidence="7">cv. DUN x IM62</strain>
    </source>
</reference>
<evidence type="ECO:0000256" key="2">
    <source>
        <dbReference type="ARBA" id="ARBA00022884"/>
    </source>
</evidence>
<dbReference type="AlphaFoldDB" id="A0A022QZI3"/>
<evidence type="ECO:0000256" key="1">
    <source>
        <dbReference type="ARBA" id="ARBA00022737"/>
    </source>
</evidence>
<keyword evidence="2 3" id="KW-0694">RNA-binding</keyword>
<dbReference type="STRING" id="4155.A0A022QZI3"/>
<dbReference type="InterPro" id="IPR000504">
    <property type="entry name" value="RRM_dom"/>
</dbReference>
<dbReference type="FunFam" id="3.30.70.330:FF:000374">
    <property type="entry name" value="Flowering time control protein FCA"/>
    <property type="match status" value="1"/>
</dbReference>
<dbReference type="Pfam" id="PF00076">
    <property type="entry name" value="RRM_1"/>
    <property type="match status" value="1"/>
</dbReference>
<sequence>CCFIKYASSEEADRAIRALHNQYTLPGGMGPIQVRYADGERERLGAMEYKLFVGSLNKKAAEKEVEEIFSRYGRVEDVYLMRDEMKQSRGCGFVKYSQREMAQAAINALNGTYTMGGCDQPLSVRFADPKRPKPGDSRDGLSFSGPGSEPRFPAPGNRPPPNQGQLLSGPIPPNSWPQMSLHNQGPASHVGNHGFGNQFQARSGDMAVSSTPNLNQPLPRTPSFGSKISPVQRPIQSPQDMPSSMHLQPFNAASFSNVQTLQGSHMQQGQMQTPHSSGRSPYMQAPSSQQLPGRNATATQVQHNDALTTPGQTPGVANQQRPPSQQFQQSPSQLAQMLSQQKQTLQATFQSSQQALNQLQQQLHQLQPSNPHLTPHQGPLGARPQ</sequence>
<feature type="compositionally biased region" description="Low complexity" evidence="4">
    <location>
        <begin position="359"/>
        <end position="373"/>
    </location>
</feature>
<dbReference type="InterPro" id="IPR035979">
    <property type="entry name" value="RBD_domain_sf"/>
</dbReference>
<dbReference type="eggNOG" id="KOG0144">
    <property type="taxonomic scope" value="Eukaryota"/>
</dbReference>
<dbReference type="PANTHER" id="PTHR24012">
    <property type="entry name" value="RNA BINDING PROTEIN"/>
    <property type="match status" value="1"/>
</dbReference>
<feature type="non-terminal residue" evidence="6">
    <location>
        <position position="1"/>
    </location>
</feature>
<dbReference type="EMBL" id="KI630793">
    <property type="protein sequence ID" value="EYU33049.1"/>
    <property type="molecule type" value="Genomic_DNA"/>
</dbReference>
<dbReference type="InterPro" id="IPR012677">
    <property type="entry name" value="Nucleotide-bd_a/b_plait_sf"/>
</dbReference>
<name>A0A022QZI3_ERYGU</name>
<feature type="region of interest" description="Disordered" evidence="4">
    <location>
        <begin position="359"/>
        <end position="385"/>
    </location>
</feature>
<feature type="compositionally biased region" description="Pro residues" evidence="4">
    <location>
        <begin position="152"/>
        <end position="162"/>
    </location>
</feature>
<feature type="compositionally biased region" description="Polar residues" evidence="4">
    <location>
        <begin position="176"/>
        <end position="186"/>
    </location>
</feature>
<feature type="compositionally biased region" description="Polar residues" evidence="4">
    <location>
        <begin position="234"/>
        <end position="247"/>
    </location>
</feature>
<feature type="compositionally biased region" description="Polar residues" evidence="4">
    <location>
        <begin position="260"/>
        <end position="318"/>
    </location>
</feature>
<dbReference type="SUPFAM" id="SSF54928">
    <property type="entry name" value="RNA-binding domain, RBD"/>
    <property type="match status" value="2"/>
</dbReference>